<evidence type="ECO:0000256" key="5">
    <source>
        <dbReference type="ARBA" id="ARBA00022989"/>
    </source>
</evidence>
<feature type="transmembrane region" description="Helical" evidence="7">
    <location>
        <begin position="252"/>
        <end position="276"/>
    </location>
</feature>
<feature type="transmembrane region" description="Helical" evidence="7">
    <location>
        <begin position="174"/>
        <end position="192"/>
    </location>
</feature>
<evidence type="ECO:0000313" key="11">
    <source>
        <dbReference type="Proteomes" id="UP001208689"/>
    </source>
</evidence>
<evidence type="ECO:0000256" key="2">
    <source>
        <dbReference type="ARBA" id="ARBA00022692"/>
    </source>
</evidence>
<dbReference type="InterPro" id="IPR039421">
    <property type="entry name" value="Type_1_exporter"/>
</dbReference>
<protein>
    <submittedName>
        <fullName evidence="10">Vitamin B12 import ATP-binding protein BtuD</fullName>
    </submittedName>
</protein>
<dbReference type="SMART" id="SM00382">
    <property type="entry name" value="AAA"/>
    <property type="match status" value="1"/>
</dbReference>
<proteinExistence type="predicted"/>
<feature type="domain" description="ABC transmembrane type-1" evidence="9">
    <location>
        <begin position="36"/>
        <end position="317"/>
    </location>
</feature>
<feature type="domain" description="ABC transporter" evidence="8">
    <location>
        <begin position="350"/>
        <end position="584"/>
    </location>
</feature>
<dbReference type="InterPro" id="IPR036640">
    <property type="entry name" value="ABC1_TM_sf"/>
</dbReference>
<keyword evidence="3" id="KW-0547">Nucleotide-binding</keyword>
<feature type="transmembrane region" description="Helical" evidence="7">
    <location>
        <begin position="35"/>
        <end position="55"/>
    </location>
</feature>
<accession>A0ABY6HKQ6</accession>
<keyword evidence="11" id="KW-1185">Reference proteome</keyword>
<dbReference type="CDD" id="cd07346">
    <property type="entry name" value="ABC_6TM_exporters"/>
    <property type="match status" value="1"/>
</dbReference>
<comment type="subcellular location">
    <subcellularLocation>
        <location evidence="1">Membrane</location>
        <topology evidence="1">Multi-pass membrane protein</topology>
    </subcellularLocation>
</comment>
<evidence type="ECO:0000313" key="10">
    <source>
        <dbReference type="EMBL" id="UYP44111.1"/>
    </source>
</evidence>
<dbReference type="PROSITE" id="PS50929">
    <property type="entry name" value="ABC_TM1F"/>
    <property type="match status" value="1"/>
</dbReference>
<dbReference type="Proteomes" id="UP001208689">
    <property type="component" value="Chromosome"/>
</dbReference>
<dbReference type="EMBL" id="CP104013">
    <property type="protein sequence ID" value="UYP44111.1"/>
    <property type="molecule type" value="Genomic_DNA"/>
</dbReference>
<dbReference type="GO" id="GO:0005524">
    <property type="term" value="F:ATP binding"/>
    <property type="evidence" value="ECO:0007669"/>
    <property type="project" value="UniProtKB-KW"/>
</dbReference>
<feature type="transmembrane region" description="Helical" evidence="7">
    <location>
        <begin position="147"/>
        <end position="168"/>
    </location>
</feature>
<dbReference type="SUPFAM" id="SSF90123">
    <property type="entry name" value="ABC transporter transmembrane region"/>
    <property type="match status" value="1"/>
</dbReference>
<evidence type="ECO:0000259" key="9">
    <source>
        <dbReference type="PROSITE" id="PS50929"/>
    </source>
</evidence>
<organism evidence="10 11">
    <name type="scientific">Candidatus Lokiarchaeum ossiferum</name>
    <dbReference type="NCBI Taxonomy" id="2951803"/>
    <lineage>
        <taxon>Archaea</taxon>
        <taxon>Promethearchaeati</taxon>
        <taxon>Promethearchaeota</taxon>
        <taxon>Promethearchaeia</taxon>
        <taxon>Promethearchaeales</taxon>
        <taxon>Promethearchaeaceae</taxon>
        <taxon>Candidatus Lokiarchaeum</taxon>
    </lineage>
</organism>
<evidence type="ECO:0000256" key="7">
    <source>
        <dbReference type="SAM" id="Phobius"/>
    </source>
</evidence>
<dbReference type="PANTHER" id="PTHR43394:SF1">
    <property type="entry name" value="ATP-BINDING CASSETTE SUB-FAMILY B MEMBER 10, MITOCHONDRIAL"/>
    <property type="match status" value="1"/>
</dbReference>
<evidence type="ECO:0000256" key="1">
    <source>
        <dbReference type="ARBA" id="ARBA00004141"/>
    </source>
</evidence>
<name>A0ABY6HKQ6_9ARCH</name>
<dbReference type="InterPro" id="IPR011527">
    <property type="entry name" value="ABC1_TM_dom"/>
</dbReference>
<evidence type="ECO:0000259" key="8">
    <source>
        <dbReference type="PROSITE" id="PS50893"/>
    </source>
</evidence>
<sequence>MVWFGLEAEEYDRKYTDKELMIRILDYFKLHKKKMVIVTIFILLASISNGIIPYFTSKILASLEDGLDFSAITFGIVLIFILNTFVWVFNWINQYYSARVLNHVIYDLRTDVNNNVLIQDMSFFDKYPTGKIVSRVNSDTQSFGEMALLFIQSISALLAVFILFVPMFSIDFRLTSVLLIMIPLIFIFTLSFRKVARKKTLLGQRALASVNSFVQETMAGIQIAKTFRQEEKLYDEFKKINKQCFKVNFNRAMYMNLIFPGLSIIQGVTFACLIYFGGDSILFGSLQGADLYLFIQSLWNLFFPLFQIAAFWPQFQTGMAAAERTFALIDSKPAVIQKEEFVFEKLDGHLQFEDMSFYYEPEKPIFQNFNLDIKPGESIAIVGHTGAGKSSLARLLLRFYEFQKGNIIVDGKNIRDISLKEYRRFIGMIPQSPFLWADTLENNVKYGSPNATRENVIWALEQAGGADWVNDLVDGLDTNIRERGKLLSMGQRQLVVFARVLLQNPSILILDEATASVDPFTETKIQEAMEHLMRGRTSIIIAHRLRTVRHVDRIIVLDHGTIVEEGNHDTLMQKGGHYSNLYNTYFKHQSYDFIQKIENWDEDPAIDETV</sequence>
<evidence type="ECO:0000256" key="4">
    <source>
        <dbReference type="ARBA" id="ARBA00022840"/>
    </source>
</evidence>
<dbReference type="InterPro" id="IPR003439">
    <property type="entry name" value="ABC_transporter-like_ATP-bd"/>
</dbReference>
<dbReference type="InterPro" id="IPR027417">
    <property type="entry name" value="P-loop_NTPase"/>
</dbReference>
<dbReference type="Gene3D" id="3.40.50.300">
    <property type="entry name" value="P-loop containing nucleotide triphosphate hydrolases"/>
    <property type="match status" value="1"/>
</dbReference>
<keyword evidence="5 7" id="KW-1133">Transmembrane helix</keyword>
<keyword evidence="2 7" id="KW-0812">Transmembrane</keyword>
<feature type="transmembrane region" description="Helical" evidence="7">
    <location>
        <begin position="291"/>
        <end position="312"/>
    </location>
</feature>
<reference evidence="10" key="1">
    <citation type="submission" date="2022-09" db="EMBL/GenBank/DDBJ databases">
        <title>Actin cytoskeleton and complex cell architecture in an #Asgard archaeon.</title>
        <authorList>
            <person name="Ponce Toledo R.I."/>
            <person name="Schleper C."/>
            <person name="Rodrigues Oliveira T."/>
            <person name="Wollweber F."/>
            <person name="Xu J."/>
            <person name="Rittmann S."/>
            <person name="Klingl A."/>
            <person name="Pilhofer M."/>
        </authorList>
    </citation>
    <scope>NUCLEOTIDE SEQUENCE</scope>
    <source>
        <strain evidence="10">B-35</strain>
    </source>
</reference>
<keyword evidence="4 10" id="KW-0067">ATP-binding</keyword>
<dbReference type="InterPro" id="IPR003593">
    <property type="entry name" value="AAA+_ATPase"/>
</dbReference>
<evidence type="ECO:0000256" key="6">
    <source>
        <dbReference type="ARBA" id="ARBA00023136"/>
    </source>
</evidence>
<dbReference type="Pfam" id="PF00005">
    <property type="entry name" value="ABC_tran"/>
    <property type="match status" value="1"/>
</dbReference>
<dbReference type="Pfam" id="PF00664">
    <property type="entry name" value="ABC_membrane"/>
    <property type="match status" value="1"/>
</dbReference>
<keyword evidence="6 7" id="KW-0472">Membrane</keyword>
<gene>
    <name evidence="10" type="ORF">NEF87_000396</name>
</gene>
<dbReference type="PANTHER" id="PTHR43394">
    <property type="entry name" value="ATP-DEPENDENT PERMEASE MDL1, MITOCHONDRIAL"/>
    <property type="match status" value="1"/>
</dbReference>
<evidence type="ECO:0000256" key="3">
    <source>
        <dbReference type="ARBA" id="ARBA00022741"/>
    </source>
</evidence>
<dbReference type="Gene3D" id="1.20.1560.10">
    <property type="entry name" value="ABC transporter type 1, transmembrane domain"/>
    <property type="match status" value="1"/>
</dbReference>
<dbReference type="SUPFAM" id="SSF52540">
    <property type="entry name" value="P-loop containing nucleoside triphosphate hydrolases"/>
    <property type="match status" value="1"/>
</dbReference>
<feature type="transmembrane region" description="Helical" evidence="7">
    <location>
        <begin position="67"/>
        <end position="89"/>
    </location>
</feature>
<dbReference type="PROSITE" id="PS50893">
    <property type="entry name" value="ABC_TRANSPORTER_2"/>
    <property type="match status" value="1"/>
</dbReference>
<dbReference type="CDD" id="cd03254">
    <property type="entry name" value="ABCC_Glucan_exporter_like"/>
    <property type="match status" value="1"/>
</dbReference>